<feature type="non-terminal residue" evidence="1">
    <location>
        <position position="1"/>
    </location>
</feature>
<dbReference type="SUPFAM" id="SSF51735">
    <property type="entry name" value="NAD(P)-binding Rossmann-fold domains"/>
    <property type="match status" value="1"/>
</dbReference>
<evidence type="ECO:0000313" key="1">
    <source>
        <dbReference type="EMBL" id="SVC69727.1"/>
    </source>
</evidence>
<gene>
    <name evidence="1" type="ORF">METZ01_LOCUS322581</name>
</gene>
<organism evidence="1">
    <name type="scientific">marine metagenome</name>
    <dbReference type="NCBI Taxonomy" id="408172"/>
    <lineage>
        <taxon>unclassified sequences</taxon>
        <taxon>metagenomes</taxon>
        <taxon>ecological metagenomes</taxon>
    </lineage>
</organism>
<proteinExistence type="predicted"/>
<name>A0A382PA54_9ZZZZ</name>
<reference evidence="1" key="1">
    <citation type="submission" date="2018-05" db="EMBL/GenBank/DDBJ databases">
        <authorList>
            <person name="Lanie J.A."/>
            <person name="Ng W.-L."/>
            <person name="Kazmierczak K.M."/>
            <person name="Andrzejewski T.M."/>
            <person name="Davidsen T.M."/>
            <person name="Wayne K.J."/>
            <person name="Tettelin H."/>
            <person name="Glass J.I."/>
            <person name="Rusch D."/>
            <person name="Podicherti R."/>
            <person name="Tsui H.-C.T."/>
            <person name="Winkler M.E."/>
        </authorList>
    </citation>
    <scope>NUCLEOTIDE SEQUENCE</scope>
</reference>
<protein>
    <submittedName>
        <fullName evidence="1">Uncharacterized protein</fullName>
    </submittedName>
</protein>
<dbReference type="Gene3D" id="3.40.50.720">
    <property type="entry name" value="NAD(P)-binding Rossmann-like Domain"/>
    <property type="match status" value="1"/>
</dbReference>
<dbReference type="AlphaFoldDB" id="A0A382PA54"/>
<dbReference type="InterPro" id="IPR036291">
    <property type="entry name" value="NAD(P)-bd_dom_sf"/>
</dbReference>
<dbReference type="EMBL" id="UINC01105640">
    <property type="protein sequence ID" value="SVC69727.1"/>
    <property type="molecule type" value="Genomic_DNA"/>
</dbReference>
<sequence length="129" mass="14647">GVFFPADVRRPDGSLYAVTKRLQEEMCRQYWDAFQLPLIVLRPDYIVDTRIGLGRQKERLGPEGHRARTGWVCRHDLAEACRLAVEAGSEISFDVFHIAGTPEAADTCNLERSHTGLGLQYRGDIEPYR</sequence>
<accession>A0A382PA54</accession>